<dbReference type="AlphaFoldDB" id="A0A0J6TET2"/>
<reference evidence="1 2" key="1">
    <citation type="submission" date="2015-03" db="EMBL/GenBank/DDBJ databases">
        <title>Genome sequencing of Methylobacterium tarhaniae DSM 25844.</title>
        <authorList>
            <person name="Chaudhry V."/>
            <person name="Patil P.B."/>
        </authorList>
    </citation>
    <scope>NUCLEOTIDE SEQUENCE [LARGE SCALE GENOMIC DNA]</scope>
    <source>
        <strain evidence="1 2">DSM 25844</strain>
    </source>
</reference>
<accession>A0A0J6TET2</accession>
<comment type="caution">
    <text evidence="1">The sequence shown here is derived from an EMBL/GenBank/DDBJ whole genome shotgun (WGS) entry which is preliminary data.</text>
</comment>
<evidence type="ECO:0000313" key="1">
    <source>
        <dbReference type="EMBL" id="KMO44419.1"/>
    </source>
</evidence>
<name>A0A0J6TET2_9HYPH</name>
<organism evidence="1 2">
    <name type="scientific">Methylobacterium tarhaniae</name>
    <dbReference type="NCBI Taxonomy" id="1187852"/>
    <lineage>
        <taxon>Bacteria</taxon>
        <taxon>Pseudomonadati</taxon>
        <taxon>Pseudomonadota</taxon>
        <taxon>Alphaproteobacteria</taxon>
        <taxon>Hyphomicrobiales</taxon>
        <taxon>Methylobacteriaceae</taxon>
        <taxon>Methylobacterium</taxon>
    </lineage>
</organism>
<sequence length="220" mass="24330">MRTAELRNQVVYRGPGRYELPAASRPEGEERVAIRERLRGLKRLLRPAVEVEIGNAVTAFLAGFTSLRGYSDDEAVRTATEFCKKLRPYPAWAIQQACDGWDPRPTGGDPRFPPTPAELQIAVRVLVRPWQIEAGDLETILLARAPQEYQLTSEQRAELDARFASIVARQKGQHRPVAGIEAELPDHLELLKARGLGGLKLSDTTLAKALGRPVSQAHPA</sequence>
<dbReference type="PATRIC" id="fig|1187852.3.peg.2757"/>
<protein>
    <submittedName>
        <fullName evidence="1">Uncharacterized protein</fullName>
    </submittedName>
</protein>
<dbReference type="Proteomes" id="UP000036449">
    <property type="component" value="Unassembled WGS sequence"/>
</dbReference>
<proteinExistence type="predicted"/>
<evidence type="ECO:0000313" key="2">
    <source>
        <dbReference type="Proteomes" id="UP000036449"/>
    </source>
</evidence>
<keyword evidence="2" id="KW-1185">Reference proteome</keyword>
<gene>
    <name evidence="1" type="ORF">VQ03_03340</name>
</gene>
<dbReference type="EMBL" id="LABZ01000020">
    <property type="protein sequence ID" value="KMO44419.1"/>
    <property type="molecule type" value="Genomic_DNA"/>
</dbReference>